<evidence type="ECO:0000313" key="1">
    <source>
        <dbReference type="EMBL" id="CAD9291845.1"/>
    </source>
</evidence>
<organism evidence="1">
    <name type="scientific">Grammatophora oceanica</name>
    <dbReference type="NCBI Taxonomy" id="210454"/>
    <lineage>
        <taxon>Eukaryota</taxon>
        <taxon>Sar</taxon>
        <taxon>Stramenopiles</taxon>
        <taxon>Ochrophyta</taxon>
        <taxon>Bacillariophyta</taxon>
        <taxon>Fragilariophyceae</taxon>
        <taxon>Fragilariophycidae</taxon>
        <taxon>Rhabdonematales</taxon>
        <taxon>Grammatophoraceae</taxon>
        <taxon>Grammatophora</taxon>
    </lineage>
</organism>
<name>A0A7S1V8Y1_9STRA</name>
<reference evidence="1" key="1">
    <citation type="submission" date="2021-01" db="EMBL/GenBank/DDBJ databases">
        <authorList>
            <person name="Corre E."/>
            <person name="Pelletier E."/>
            <person name="Niang G."/>
            <person name="Scheremetjew M."/>
            <person name="Finn R."/>
            <person name="Kale V."/>
            <person name="Holt S."/>
            <person name="Cochrane G."/>
            <person name="Meng A."/>
            <person name="Brown T."/>
            <person name="Cohen L."/>
        </authorList>
    </citation>
    <scope>NUCLEOTIDE SEQUENCE</scope>
    <source>
        <strain evidence="1">CCMP 410</strain>
    </source>
</reference>
<proteinExistence type="predicted"/>
<gene>
    <name evidence="1" type="ORF">GOCE00092_LOCUS17287</name>
</gene>
<sequence length="126" mass="13639">MPAGEMCFGFDSFCGSGVCVSGGAYDMCAEGSNYKSMAKFETCENTDECKDGRTCNRNVNKCHYRKPGGMLGLCNDDSECEDLYGGGWTECAYGSCKRDTGGYCKNTNFNYYCASGECDASISRCT</sequence>
<protein>
    <submittedName>
        <fullName evidence="1">Uncharacterized protein</fullName>
    </submittedName>
</protein>
<dbReference type="AlphaFoldDB" id="A0A7S1V8Y1"/>
<dbReference type="EMBL" id="HBGK01033267">
    <property type="protein sequence ID" value="CAD9291845.1"/>
    <property type="molecule type" value="Transcribed_RNA"/>
</dbReference>
<accession>A0A7S1V8Y1</accession>